<dbReference type="Gene3D" id="3.40.33.10">
    <property type="entry name" value="CAP"/>
    <property type="match status" value="1"/>
</dbReference>
<dbReference type="PROSITE" id="PS01009">
    <property type="entry name" value="CRISP_1"/>
    <property type="match status" value="1"/>
</dbReference>
<dbReference type="GO" id="GO:0005576">
    <property type="term" value="C:extracellular region"/>
    <property type="evidence" value="ECO:0007669"/>
    <property type="project" value="InterPro"/>
</dbReference>
<name>A0A438JMG9_VITVI</name>
<feature type="chain" id="PRO_5019488833" evidence="7">
    <location>
        <begin position="23"/>
        <end position="167"/>
    </location>
</feature>
<organism evidence="9 10">
    <name type="scientific">Vitis vinifera</name>
    <name type="common">Grape</name>
    <dbReference type="NCBI Taxonomy" id="29760"/>
    <lineage>
        <taxon>Eukaryota</taxon>
        <taxon>Viridiplantae</taxon>
        <taxon>Streptophyta</taxon>
        <taxon>Embryophyta</taxon>
        <taxon>Tracheophyta</taxon>
        <taxon>Spermatophyta</taxon>
        <taxon>Magnoliopsida</taxon>
        <taxon>eudicotyledons</taxon>
        <taxon>Gunneridae</taxon>
        <taxon>Pentapetalae</taxon>
        <taxon>rosids</taxon>
        <taxon>Vitales</taxon>
        <taxon>Vitaceae</taxon>
        <taxon>Viteae</taxon>
        <taxon>Vitis</taxon>
    </lineage>
</organism>
<dbReference type="SMART" id="SM00198">
    <property type="entry name" value="SCP"/>
    <property type="match status" value="1"/>
</dbReference>
<comment type="function">
    <text evidence="1">Probably involved in the defense reaction of plants against pathogens.</text>
</comment>
<evidence type="ECO:0000256" key="1">
    <source>
        <dbReference type="ARBA" id="ARBA00003143"/>
    </source>
</evidence>
<dbReference type="InterPro" id="IPR001283">
    <property type="entry name" value="CRISP-related"/>
</dbReference>
<feature type="signal peptide" evidence="7">
    <location>
        <begin position="1"/>
        <end position="22"/>
    </location>
</feature>
<dbReference type="EMBL" id="QGNW01000035">
    <property type="protein sequence ID" value="RVX10132.1"/>
    <property type="molecule type" value="Genomic_DNA"/>
</dbReference>
<dbReference type="InterPro" id="IPR002413">
    <property type="entry name" value="V5_allergen-like"/>
</dbReference>
<keyword evidence="3 7" id="KW-0732">Signal</keyword>
<dbReference type="PANTHER" id="PTHR10334">
    <property type="entry name" value="CYSTEINE-RICH SECRETORY PROTEIN-RELATED"/>
    <property type="match status" value="1"/>
</dbReference>
<dbReference type="CDD" id="cd05381">
    <property type="entry name" value="CAP_PR-1"/>
    <property type="match status" value="1"/>
</dbReference>
<dbReference type="PRINTS" id="PR00838">
    <property type="entry name" value="V5ALLERGEN"/>
</dbReference>
<evidence type="ECO:0000256" key="7">
    <source>
        <dbReference type="SAM" id="SignalP"/>
    </source>
</evidence>
<evidence type="ECO:0000256" key="3">
    <source>
        <dbReference type="ARBA" id="ARBA00022729"/>
    </source>
</evidence>
<keyword evidence="6" id="KW-0568">Pathogenesis-related protein</keyword>
<dbReference type="InterPro" id="IPR035940">
    <property type="entry name" value="CAP_sf"/>
</dbReference>
<dbReference type="KEGG" id="vvi:100251550"/>
<dbReference type="Proteomes" id="UP000288805">
    <property type="component" value="Unassembled WGS sequence"/>
</dbReference>
<dbReference type="Gramene" id="Vitis03g00986.t01">
    <property type="protein sequence ID" value="Vitis03g00986.t01.CDS"/>
    <property type="gene ID" value="Vitis03g00986"/>
</dbReference>
<dbReference type="AlphaFoldDB" id="A0A438JMG9"/>
<comment type="similarity">
    <text evidence="2">Belongs to the CRISP family.</text>
</comment>
<dbReference type="FunFam" id="3.40.33.10:FF:000006">
    <property type="entry name" value="Putative pathogenesis-related protein 1"/>
    <property type="match status" value="1"/>
</dbReference>
<evidence type="ECO:0000256" key="4">
    <source>
        <dbReference type="ARBA" id="ARBA00022821"/>
    </source>
</evidence>
<dbReference type="Pfam" id="PF00188">
    <property type="entry name" value="CAP"/>
    <property type="match status" value="1"/>
</dbReference>
<keyword evidence="4" id="KW-0611">Plant defense</keyword>
<dbReference type="InterPro" id="IPR014044">
    <property type="entry name" value="CAP_dom"/>
</dbReference>
<gene>
    <name evidence="9" type="primary">PRB1_3</name>
    <name evidence="9" type="ORF">CK203_016171</name>
</gene>
<protein>
    <submittedName>
        <fullName evidence="9">Basic form of pathogenesis-related protein 1</fullName>
    </submittedName>
</protein>
<keyword evidence="5" id="KW-1015">Disulfide bond</keyword>
<sequence>MGKTSLALLCLLGLALAHLSHAQNTPQDYLTAHNAARAEVGVQPMTWDKKLANYASQYVSEKLIGDCNLEHSGGPYGENLAARGATDFDGADAVKMWVSEKPYYNYDSNSCVGGECGHYTQVVWNTSVNVGCARVLCKNGEWWIVSCNYDPPGNYFGERPYIKKGST</sequence>
<evidence type="ECO:0000313" key="9">
    <source>
        <dbReference type="EMBL" id="RVX10132.1"/>
    </source>
</evidence>
<reference evidence="9 10" key="1">
    <citation type="journal article" date="2018" name="PLoS Genet.">
        <title>Population sequencing reveals clonal diversity and ancestral inbreeding in the grapevine cultivar Chardonnay.</title>
        <authorList>
            <person name="Roach M.J."/>
            <person name="Johnson D.L."/>
            <person name="Bohlmann J."/>
            <person name="van Vuuren H.J."/>
            <person name="Jones S.J."/>
            <person name="Pretorius I.S."/>
            <person name="Schmidt S.A."/>
            <person name="Borneman A.R."/>
        </authorList>
    </citation>
    <scope>NUCLEOTIDE SEQUENCE [LARGE SCALE GENOMIC DNA]</scope>
    <source>
        <strain evidence="10">cv. Chardonnay</strain>
        <tissue evidence="9">Leaf</tissue>
    </source>
</reference>
<dbReference type="PROSITE" id="PS01010">
    <property type="entry name" value="CRISP_2"/>
    <property type="match status" value="1"/>
</dbReference>
<evidence type="ECO:0000259" key="8">
    <source>
        <dbReference type="SMART" id="SM00198"/>
    </source>
</evidence>
<evidence type="ECO:0000256" key="5">
    <source>
        <dbReference type="ARBA" id="ARBA00023157"/>
    </source>
</evidence>
<feature type="domain" description="SCP" evidence="8">
    <location>
        <begin position="24"/>
        <end position="157"/>
    </location>
</feature>
<dbReference type="InterPro" id="IPR018244">
    <property type="entry name" value="Allrgn_V5/Tpx1_CS"/>
</dbReference>
<evidence type="ECO:0000256" key="6">
    <source>
        <dbReference type="ARBA" id="ARBA00023265"/>
    </source>
</evidence>
<proteinExistence type="inferred from homology"/>
<accession>A0A438JMG9</accession>
<dbReference type="GO" id="GO:0098542">
    <property type="term" value="P:defense response to other organism"/>
    <property type="evidence" value="ECO:0007669"/>
    <property type="project" value="UniProtKB-ARBA"/>
</dbReference>
<comment type="caution">
    <text evidence="9">The sequence shown here is derived from an EMBL/GenBank/DDBJ whole genome shotgun (WGS) entry which is preliminary data.</text>
</comment>
<evidence type="ECO:0000313" key="10">
    <source>
        <dbReference type="Proteomes" id="UP000288805"/>
    </source>
</evidence>
<evidence type="ECO:0000256" key="2">
    <source>
        <dbReference type="ARBA" id="ARBA00009923"/>
    </source>
</evidence>
<dbReference type="PRINTS" id="PR00837">
    <property type="entry name" value="V5TPXLIKE"/>
</dbReference>
<dbReference type="SUPFAM" id="SSF55797">
    <property type="entry name" value="PR-1-like"/>
    <property type="match status" value="1"/>
</dbReference>
<dbReference type="OrthoDB" id="337038at2759"/>